<dbReference type="SUPFAM" id="SSF51556">
    <property type="entry name" value="Metallo-dependent hydrolases"/>
    <property type="match status" value="1"/>
</dbReference>
<protein>
    <submittedName>
        <fullName evidence="3">Amidohydrolase family protein</fullName>
    </submittedName>
</protein>
<reference evidence="3 4" key="1">
    <citation type="submission" date="2021-05" db="EMBL/GenBank/DDBJ databases">
        <title>A Polyphasic approach of four new species of the genus Ohtaekwangia: Ohtaekwangia histidinii sp. nov., Ohtaekwangia cretensis sp. nov., Ohtaekwangia indiensis sp. nov., Ohtaekwangia reichenbachii sp. nov. from diverse environment.</title>
        <authorList>
            <person name="Octaviana S."/>
        </authorList>
    </citation>
    <scope>NUCLEOTIDE SEQUENCE [LARGE SCALE GENOMIC DNA]</scope>
    <source>
        <strain evidence="3 4">PWU20</strain>
    </source>
</reference>
<proteinExistence type="inferred from homology"/>
<gene>
    <name evidence="3" type="ORF">KK060_09465</name>
</gene>
<organism evidence="3 4">
    <name type="scientific">Chryseosolibacter indicus</name>
    <dbReference type="NCBI Taxonomy" id="2782351"/>
    <lineage>
        <taxon>Bacteria</taxon>
        <taxon>Pseudomonadati</taxon>
        <taxon>Bacteroidota</taxon>
        <taxon>Cytophagia</taxon>
        <taxon>Cytophagales</taxon>
        <taxon>Chryseotaleaceae</taxon>
        <taxon>Chryseosolibacter</taxon>
    </lineage>
</organism>
<dbReference type="PANTHER" id="PTHR43569:SF2">
    <property type="entry name" value="AMIDOHYDROLASE-RELATED DOMAIN-CONTAINING PROTEIN"/>
    <property type="match status" value="1"/>
</dbReference>
<dbReference type="InterPro" id="IPR006680">
    <property type="entry name" value="Amidohydro-rel"/>
</dbReference>
<evidence type="ECO:0000259" key="2">
    <source>
        <dbReference type="Pfam" id="PF04909"/>
    </source>
</evidence>
<evidence type="ECO:0000313" key="3">
    <source>
        <dbReference type="EMBL" id="MBT1703506.1"/>
    </source>
</evidence>
<accession>A0ABS5VQ89</accession>
<dbReference type="InterPro" id="IPR032466">
    <property type="entry name" value="Metal_Hydrolase"/>
</dbReference>
<dbReference type="Gene3D" id="3.20.20.140">
    <property type="entry name" value="Metal-dependent hydrolases"/>
    <property type="match status" value="1"/>
</dbReference>
<dbReference type="Pfam" id="PF04909">
    <property type="entry name" value="Amidohydro_2"/>
    <property type="match status" value="1"/>
</dbReference>
<dbReference type="PANTHER" id="PTHR43569">
    <property type="entry name" value="AMIDOHYDROLASE"/>
    <property type="match status" value="1"/>
</dbReference>
<evidence type="ECO:0000256" key="1">
    <source>
        <dbReference type="ARBA" id="ARBA00038310"/>
    </source>
</evidence>
<dbReference type="Proteomes" id="UP000772618">
    <property type="component" value="Unassembled WGS sequence"/>
</dbReference>
<name>A0ABS5VQ89_9BACT</name>
<sequence length="274" mass="31937">MIIDGHQHFWDYDPQRDLWITDEMKVIQKDFRPQDLEVILKRNNISGSVAVQAGQTEEETLFLLSCAKGFDFIKGVVGWVDLKNSALEQRLLSFSQYKKLKGFRHIVQAEQEGFLSDPSFVGGVQLLGKYNFTYDLLVYHYQLKEAFHFVKSVREVKIVIDHLAKPSIRNGERSPWKADLRALSAYENVYCKLSGMVTEALWNNWRIEDFTPYLDDLFEIFGTERVIYGSDWPVCLLAASYEEQLNIVLDYIHAFSEREKLNILGKNAERFYNL</sequence>
<comment type="similarity">
    <text evidence="1">Belongs to the metallo-dependent hydrolases superfamily.</text>
</comment>
<comment type="caution">
    <text evidence="3">The sequence shown here is derived from an EMBL/GenBank/DDBJ whole genome shotgun (WGS) entry which is preliminary data.</text>
</comment>
<feature type="domain" description="Amidohydrolase-related" evidence="2">
    <location>
        <begin position="3"/>
        <end position="274"/>
    </location>
</feature>
<dbReference type="InterPro" id="IPR052350">
    <property type="entry name" value="Metallo-dep_Lactonases"/>
</dbReference>
<evidence type="ECO:0000313" key="4">
    <source>
        <dbReference type="Proteomes" id="UP000772618"/>
    </source>
</evidence>
<dbReference type="EMBL" id="JAHESD010000016">
    <property type="protein sequence ID" value="MBT1703506.1"/>
    <property type="molecule type" value="Genomic_DNA"/>
</dbReference>
<keyword evidence="4" id="KW-1185">Reference proteome</keyword>
<dbReference type="RefSeq" id="WP_254153467.1">
    <property type="nucleotide sequence ID" value="NZ_JAHESD010000016.1"/>
</dbReference>